<feature type="domain" description="SAM" evidence="9">
    <location>
        <begin position="342"/>
        <end position="412"/>
    </location>
</feature>
<dbReference type="InterPro" id="IPR051681">
    <property type="entry name" value="Ser/Thr_Kinases-Pseudokinases"/>
</dbReference>
<dbReference type="Gene3D" id="1.10.510.10">
    <property type="entry name" value="Transferase(Phosphotransferase) domain 1"/>
    <property type="match status" value="1"/>
</dbReference>
<feature type="compositionally biased region" description="Basic and acidic residues" evidence="7">
    <location>
        <begin position="842"/>
        <end position="873"/>
    </location>
</feature>
<feature type="domain" description="Protein kinase" evidence="8">
    <location>
        <begin position="11"/>
        <end position="264"/>
    </location>
</feature>
<feature type="compositionally biased region" description="Polar residues" evidence="7">
    <location>
        <begin position="558"/>
        <end position="575"/>
    </location>
</feature>
<name>A0ABN8QI43_9CNID</name>
<feature type="compositionally biased region" description="Low complexity" evidence="7">
    <location>
        <begin position="588"/>
        <end position="598"/>
    </location>
</feature>
<evidence type="ECO:0000256" key="3">
    <source>
        <dbReference type="ARBA" id="ARBA00022741"/>
    </source>
</evidence>
<dbReference type="SUPFAM" id="SSF56112">
    <property type="entry name" value="Protein kinase-like (PK-like)"/>
    <property type="match status" value="1"/>
</dbReference>
<evidence type="ECO:0000259" key="8">
    <source>
        <dbReference type="PROSITE" id="PS50011"/>
    </source>
</evidence>
<feature type="region of interest" description="Disordered" evidence="7">
    <location>
        <begin position="628"/>
        <end position="929"/>
    </location>
</feature>
<keyword evidence="4" id="KW-0418">Kinase</keyword>
<dbReference type="SMART" id="SM00454">
    <property type="entry name" value="SAM"/>
    <property type="match status" value="1"/>
</dbReference>
<evidence type="ECO:0000313" key="11">
    <source>
        <dbReference type="Proteomes" id="UP001159405"/>
    </source>
</evidence>
<feature type="compositionally biased region" description="Low complexity" evidence="7">
    <location>
        <begin position="642"/>
        <end position="655"/>
    </location>
</feature>
<dbReference type="Pfam" id="PF07647">
    <property type="entry name" value="SAM_2"/>
    <property type="match status" value="1"/>
</dbReference>
<reference evidence="10 11" key="1">
    <citation type="submission" date="2022-05" db="EMBL/GenBank/DDBJ databases">
        <authorList>
            <consortium name="Genoscope - CEA"/>
            <person name="William W."/>
        </authorList>
    </citation>
    <scope>NUCLEOTIDE SEQUENCE [LARGE SCALE GENOMIC DNA]</scope>
</reference>
<feature type="region of interest" description="Disordered" evidence="7">
    <location>
        <begin position="558"/>
        <end position="608"/>
    </location>
</feature>
<dbReference type="PANTHER" id="PTHR44329">
    <property type="entry name" value="SERINE/THREONINE-PROTEIN KINASE TNNI3K-RELATED"/>
    <property type="match status" value="1"/>
</dbReference>
<dbReference type="InterPro" id="IPR001245">
    <property type="entry name" value="Ser-Thr/Tyr_kinase_cat_dom"/>
</dbReference>
<dbReference type="Gene3D" id="1.10.150.50">
    <property type="entry name" value="Transcription Factor, Ets-1"/>
    <property type="match status" value="1"/>
</dbReference>
<keyword evidence="2" id="KW-0808">Transferase</keyword>
<sequence length="929" mass="103360">MEYVTIDFDDLEFFERCGGGSFGSVYRARWKSQGKEVAVKKLLTLGNEASKFAPNFFLASILSMLSHKNIIKFFGAVNSKPNFCLVTEYAAKGCLFDYLTNNQLNFGQILRWSTDIAVGINYLHNEAPVKVIHRDLKSKNVVICSNLCVKICDFGTSKFLANTTKMSLVGTYPWMAPEVIQSMPVSEACDTFSYAVLLWEMLTQEVPFKGLMGVQIAWLVVVDGERLTIPSSCPEKFANLMKKCWIADPKKRPNFGEILMELKLMDGDASLQQETDSFIEQKKEWSNEIETTLNKLKKLEKDLTVKERELRERELRILEKEKEIIELQSVSKVLDKHDVNAWTPDDVALWLEQVAQNSGDKDLVMYVPLFLDNHITGRRLLLLTDDNLKALGVESYGYRIELMEQIVHLKSESESMMHFPPLGAMNGLSSTNCSPGNQQQQSNLVLLIGNHCRMGQSSQEHKWKMFIEVDGEESVLLLVKSVAFLNKSSSELQTLSKPPYVMDRWQPCTADTAPIVECTVTYENSVKKPRTTKHLHTVVLREGGSTVTKTVQLTLKQSRGSNARINNRLETIPSNSPTPPGSPVVKTSSSRRSSLSSLPQPLLNAVRPKQESLDPFPVTWAQKVALNCSPSPTKRPLESRQRVVSSSSASSLQSRPNNNPWCASTGFQSGRGPSPNWDASWISDSNTKPRSTSSPPALPQGTGQESRINQEHRQARGRGGRGRNSRGGRGWDQGYQRSVSDSKYAARSAHFQDTKRTNECTIASEGGLRNTSRKSSDSSSKRFERNGKTHTRESGAVSRETNSSDSSTRSERGESSIGSVNSNDSGAWCTVTHRRGSSQRTDSTDPRTFDNSLDRRSFDPRKDSYNRGRGERGRGHRGSGGRGGSDRGRGNWGRGDRGRGATRGRGDSGMGGRGRGGRGRRGVDRGGRW</sequence>
<dbReference type="PANTHER" id="PTHR44329:SF288">
    <property type="entry name" value="MITOGEN-ACTIVATED PROTEIN KINASE KINASE KINASE 20"/>
    <property type="match status" value="1"/>
</dbReference>
<feature type="compositionally biased region" description="Basic and acidic residues" evidence="7">
    <location>
        <begin position="884"/>
        <end position="899"/>
    </location>
</feature>
<feature type="compositionally biased region" description="Polar residues" evidence="7">
    <location>
        <begin position="656"/>
        <end position="668"/>
    </location>
</feature>
<dbReference type="PROSITE" id="PS00108">
    <property type="entry name" value="PROTEIN_KINASE_ST"/>
    <property type="match status" value="1"/>
</dbReference>
<dbReference type="Proteomes" id="UP001159405">
    <property type="component" value="Unassembled WGS sequence"/>
</dbReference>
<evidence type="ECO:0008006" key="12">
    <source>
        <dbReference type="Google" id="ProtNLM"/>
    </source>
</evidence>
<dbReference type="PROSITE" id="PS50105">
    <property type="entry name" value="SAM_DOMAIN"/>
    <property type="match status" value="1"/>
</dbReference>
<proteinExistence type="predicted"/>
<accession>A0ABN8QI43</accession>
<dbReference type="InterPro" id="IPR008271">
    <property type="entry name" value="Ser/Thr_kinase_AS"/>
</dbReference>
<protein>
    <recommendedName>
        <fullName evidence="12">Mitogen-activated protein kinase kinase kinase</fullName>
    </recommendedName>
</protein>
<evidence type="ECO:0000259" key="9">
    <source>
        <dbReference type="PROSITE" id="PS50105"/>
    </source>
</evidence>
<feature type="compositionally biased region" description="Polar residues" evidence="7">
    <location>
        <begin position="816"/>
        <end position="825"/>
    </location>
</feature>
<dbReference type="InterPro" id="IPR001660">
    <property type="entry name" value="SAM"/>
</dbReference>
<keyword evidence="1" id="KW-0723">Serine/threonine-protein kinase</keyword>
<dbReference type="Gene3D" id="3.30.200.20">
    <property type="entry name" value="Phosphorylase Kinase, domain 1"/>
    <property type="match status" value="1"/>
</dbReference>
<feature type="coiled-coil region" evidence="6">
    <location>
        <begin position="282"/>
        <end position="328"/>
    </location>
</feature>
<evidence type="ECO:0000256" key="6">
    <source>
        <dbReference type="SAM" id="Coils"/>
    </source>
</evidence>
<keyword evidence="5" id="KW-0067">ATP-binding</keyword>
<evidence type="ECO:0000256" key="2">
    <source>
        <dbReference type="ARBA" id="ARBA00022679"/>
    </source>
</evidence>
<evidence type="ECO:0000256" key="4">
    <source>
        <dbReference type="ARBA" id="ARBA00022777"/>
    </source>
</evidence>
<keyword evidence="11" id="KW-1185">Reference proteome</keyword>
<gene>
    <name evidence="10" type="ORF">PLOB_00006951</name>
</gene>
<dbReference type="Pfam" id="PF07714">
    <property type="entry name" value="PK_Tyr_Ser-Thr"/>
    <property type="match status" value="1"/>
</dbReference>
<feature type="compositionally biased region" description="Gly residues" evidence="7">
    <location>
        <begin position="901"/>
        <end position="914"/>
    </location>
</feature>
<evidence type="ECO:0000256" key="1">
    <source>
        <dbReference type="ARBA" id="ARBA00022527"/>
    </source>
</evidence>
<keyword evidence="6" id="KW-0175">Coiled coil</keyword>
<evidence type="ECO:0000256" key="7">
    <source>
        <dbReference type="SAM" id="MobiDB-lite"/>
    </source>
</evidence>
<keyword evidence="3" id="KW-0547">Nucleotide-binding</keyword>
<evidence type="ECO:0000256" key="5">
    <source>
        <dbReference type="ARBA" id="ARBA00022840"/>
    </source>
</evidence>
<dbReference type="InterPro" id="IPR000719">
    <property type="entry name" value="Prot_kinase_dom"/>
</dbReference>
<dbReference type="PRINTS" id="PR00109">
    <property type="entry name" value="TYRKINASE"/>
</dbReference>
<evidence type="ECO:0000313" key="10">
    <source>
        <dbReference type="EMBL" id="CAH3165003.1"/>
    </source>
</evidence>
<comment type="caution">
    <text evidence="10">The sequence shown here is derived from an EMBL/GenBank/DDBJ whole genome shotgun (WGS) entry which is preliminary data.</text>
</comment>
<feature type="compositionally biased region" description="Polar residues" evidence="7">
    <location>
        <begin position="682"/>
        <end position="707"/>
    </location>
</feature>
<organism evidence="10 11">
    <name type="scientific">Porites lobata</name>
    <dbReference type="NCBI Taxonomy" id="104759"/>
    <lineage>
        <taxon>Eukaryota</taxon>
        <taxon>Metazoa</taxon>
        <taxon>Cnidaria</taxon>
        <taxon>Anthozoa</taxon>
        <taxon>Hexacorallia</taxon>
        <taxon>Scleractinia</taxon>
        <taxon>Fungiina</taxon>
        <taxon>Poritidae</taxon>
        <taxon>Porites</taxon>
    </lineage>
</organism>
<dbReference type="InterPro" id="IPR013761">
    <property type="entry name" value="SAM/pointed_sf"/>
</dbReference>
<dbReference type="EMBL" id="CALNXK010000131">
    <property type="protein sequence ID" value="CAH3165003.1"/>
    <property type="molecule type" value="Genomic_DNA"/>
</dbReference>
<dbReference type="SMART" id="SM00220">
    <property type="entry name" value="S_TKc"/>
    <property type="match status" value="1"/>
</dbReference>
<feature type="compositionally biased region" description="Basic residues" evidence="7">
    <location>
        <begin position="715"/>
        <end position="726"/>
    </location>
</feature>
<dbReference type="PROSITE" id="PS50011">
    <property type="entry name" value="PROTEIN_KINASE_DOM"/>
    <property type="match status" value="1"/>
</dbReference>
<dbReference type="SUPFAM" id="SSF47769">
    <property type="entry name" value="SAM/Pointed domain"/>
    <property type="match status" value="1"/>
</dbReference>
<dbReference type="InterPro" id="IPR011009">
    <property type="entry name" value="Kinase-like_dom_sf"/>
</dbReference>
<feature type="compositionally biased region" description="Basic and acidic residues" evidence="7">
    <location>
        <begin position="774"/>
        <end position="793"/>
    </location>
</feature>